<feature type="transmembrane region" description="Helical" evidence="1">
    <location>
        <begin position="58"/>
        <end position="75"/>
    </location>
</feature>
<dbReference type="AlphaFoldDB" id="A0A1L9NR34"/>
<evidence type="ECO:0000313" key="3">
    <source>
        <dbReference type="Proteomes" id="UP000184514"/>
    </source>
</evidence>
<keyword evidence="3" id="KW-1185">Reference proteome</keyword>
<feature type="transmembrane region" description="Helical" evidence="1">
    <location>
        <begin position="144"/>
        <end position="162"/>
    </location>
</feature>
<feature type="transmembrane region" description="Helical" evidence="1">
    <location>
        <begin position="15"/>
        <end position="38"/>
    </location>
</feature>
<sequence>MAEHRPARVWVMRSLYLGLSFFIIFLHLLPLATSPNRWVAPDLMMALTFAWAMRRPEYVPALCVGGIILLADLLFQRPPGLTAGLIVVGAETLRARAVANRDMPYLVEWMSVAGVMIGVVLAQRLLLAIFFIPAPALSLVLQELMMTIALYPVVVMLSHFVFSVRRPSPGEVDSLGQRL</sequence>
<organism evidence="2 3">
    <name type="scientific">Planktotalea frisia</name>
    <dbReference type="NCBI Taxonomy" id="696762"/>
    <lineage>
        <taxon>Bacteria</taxon>
        <taxon>Pseudomonadati</taxon>
        <taxon>Pseudomonadota</taxon>
        <taxon>Alphaproteobacteria</taxon>
        <taxon>Rhodobacterales</taxon>
        <taxon>Paracoccaceae</taxon>
        <taxon>Planktotalea</taxon>
    </lineage>
</organism>
<keyword evidence="1" id="KW-0472">Membrane</keyword>
<dbReference type="RefSeq" id="WP_072632584.1">
    <property type="nucleotide sequence ID" value="NZ_MLCB01000227.1"/>
</dbReference>
<reference evidence="2 3" key="1">
    <citation type="submission" date="2016-10" db="EMBL/GenBank/DDBJ databases">
        <title>Genome sequence of Planktotalea frisia SH6-1.</title>
        <authorList>
            <person name="Poehlein A."/>
            <person name="Bakenhus I."/>
            <person name="Voget S."/>
            <person name="Brinkhoff T."/>
            <person name="Simon M."/>
        </authorList>
    </citation>
    <scope>NUCLEOTIDE SEQUENCE [LARGE SCALE GENOMIC DNA]</scope>
    <source>
        <strain evidence="2 3">SH6-1</strain>
    </source>
</reference>
<dbReference type="STRING" id="696762.PFRI_41270"/>
<feature type="transmembrane region" description="Helical" evidence="1">
    <location>
        <begin position="106"/>
        <end position="132"/>
    </location>
</feature>
<evidence type="ECO:0000256" key="1">
    <source>
        <dbReference type="SAM" id="Phobius"/>
    </source>
</evidence>
<comment type="caution">
    <text evidence="2">The sequence shown here is derived from an EMBL/GenBank/DDBJ whole genome shotgun (WGS) entry which is preliminary data.</text>
</comment>
<proteinExistence type="predicted"/>
<keyword evidence="1" id="KW-1133">Transmembrane helix</keyword>
<accession>A0A1L9NR34</accession>
<gene>
    <name evidence="2" type="ORF">PFRI_41270</name>
</gene>
<name>A0A1L9NR34_9RHOB</name>
<dbReference type="EMBL" id="MLCB01000227">
    <property type="protein sequence ID" value="OJI91642.1"/>
    <property type="molecule type" value="Genomic_DNA"/>
</dbReference>
<keyword evidence="1" id="KW-0812">Transmembrane</keyword>
<evidence type="ECO:0000313" key="2">
    <source>
        <dbReference type="EMBL" id="OJI91642.1"/>
    </source>
</evidence>
<protein>
    <recommendedName>
        <fullName evidence="4">Rod shape-determining protein MreD</fullName>
    </recommendedName>
</protein>
<evidence type="ECO:0008006" key="4">
    <source>
        <dbReference type="Google" id="ProtNLM"/>
    </source>
</evidence>
<dbReference type="Proteomes" id="UP000184514">
    <property type="component" value="Unassembled WGS sequence"/>
</dbReference>